<name>A0A9D3ZTW7_9ROSI</name>
<comment type="caution">
    <text evidence="2">The sequence shown here is derived from an EMBL/GenBank/DDBJ whole genome shotgun (WGS) entry which is preliminary data.</text>
</comment>
<feature type="transmembrane region" description="Helical" evidence="1">
    <location>
        <begin position="188"/>
        <end position="220"/>
    </location>
</feature>
<keyword evidence="1" id="KW-0472">Membrane</keyword>
<feature type="transmembrane region" description="Helical" evidence="1">
    <location>
        <begin position="240"/>
        <end position="265"/>
    </location>
</feature>
<dbReference type="PANTHER" id="PTHR33133">
    <property type="entry name" value="OS08G0107100 PROTEIN-RELATED"/>
    <property type="match status" value="1"/>
</dbReference>
<dbReference type="AlphaFoldDB" id="A0A9D3ZTW7"/>
<dbReference type="EMBL" id="JAIQCV010000009">
    <property type="protein sequence ID" value="KAH1065182.1"/>
    <property type="molecule type" value="Genomic_DNA"/>
</dbReference>
<protein>
    <recommendedName>
        <fullName evidence="4">Transmembrane protein</fullName>
    </recommendedName>
</protein>
<dbReference type="Proteomes" id="UP000828251">
    <property type="component" value="Unassembled WGS sequence"/>
</dbReference>
<organism evidence="2 3">
    <name type="scientific">Gossypium stocksii</name>
    <dbReference type="NCBI Taxonomy" id="47602"/>
    <lineage>
        <taxon>Eukaryota</taxon>
        <taxon>Viridiplantae</taxon>
        <taxon>Streptophyta</taxon>
        <taxon>Embryophyta</taxon>
        <taxon>Tracheophyta</taxon>
        <taxon>Spermatophyta</taxon>
        <taxon>Magnoliopsida</taxon>
        <taxon>eudicotyledons</taxon>
        <taxon>Gunneridae</taxon>
        <taxon>Pentapetalae</taxon>
        <taxon>rosids</taxon>
        <taxon>malvids</taxon>
        <taxon>Malvales</taxon>
        <taxon>Malvaceae</taxon>
        <taxon>Malvoideae</taxon>
        <taxon>Gossypium</taxon>
    </lineage>
</organism>
<reference evidence="2 3" key="1">
    <citation type="journal article" date="2021" name="Plant Biotechnol. J.">
        <title>Multi-omics assisted identification of the key and species-specific regulatory components of drought-tolerant mechanisms in Gossypium stocksii.</title>
        <authorList>
            <person name="Yu D."/>
            <person name="Ke L."/>
            <person name="Zhang D."/>
            <person name="Wu Y."/>
            <person name="Sun Y."/>
            <person name="Mei J."/>
            <person name="Sun J."/>
            <person name="Sun Y."/>
        </authorList>
    </citation>
    <scope>NUCLEOTIDE SEQUENCE [LARGE SCALE GENOMIC DNA]</scope>
    <source>
        <strain evidence="3">cv. E1</strain>
        <tissue evidence="2">Leaf</tissue>
    </source>
</reference>
<feature type="transmembrane region" description="Helical" evidence="1">
    <location>
        <begin position="143"/>
        <end position="176"/>
    </location>
</feature>
<keyword evidence="1" id="KW-1133">Transmembrane helix</keyword>
<evidence type="ECO:0000313" key="2">
    <source>
        <dbReference type="EMBL" id="KAH1065182.1"/>
    </source>
</evidence>
<evidence type="ECO:0008006" key="4">
    <source>
        <dbReference type="Google" id="ProtNLM"/>
    </source>
</evidence>
<feature type="transmembrane region" description="Helical" evidence="1">
    <location>
        <begin position="277"/>
        <end position="297"/>
    </location>
</feature>
<feature type="transmembrane region" description="Helical" evidence="1">
    <location>
        <begin position="90"/>
        <end position="123"/>
    </location>
</feature>
<proteinExistence type="predicted"/>
<dbReference type="OrthoDB" id="983599at2759"/>
<evidence type="ECO:0000256" key="1">
    <source>
        <dbReference type="SAM" id="Phobius"/>
    </source>
</evidence>
<sequence length="344" mass="38362">MPRNLEEMQFVGFFGIFKQSYKIISSCTELFAKITLALILPLSFIFLVHFEVSSPFSRNNILNKLALNHSPPATAKFEKLSHLISHETVYLWLFNAACSTLTFILSLLSVAAVVYTTACIYTAQELTFNQVIISVVPKVWNRLLVTFLCILGAMFVYFLVLFLVLVACGAVSLVLISCGIPVGQIQIMGVAVFVILIILFSVGLFYLITICLLASIVTVLEEVYGFAAMVKSKNLIKGKIWLAISITFILELAGGLNVIAFRRLVVGGARMGMANRFVYAIICLLLLSTMSLFRLVIETVIYFVCKSYHHENIDKTVLSDHLEVYLQGEYAPLKANDVQLFHVD</sequence>
<feature type="transmembrane region" description="Helical" evidence="1">
    <location>
        <begin position="30"/>
        <end position="50"/>
    </location>
</feature>
<keyword evidence="3" id="KW-1185">Reference proteome</keyword>
<evidence type="ECO:0000313" key="3">
    <source>
        <dbReference type="Proteomes" id="UP000828251"/>
    </source>
</evidence>
<accession>A0A9D3ZTW7</accession>
<gene>
    <name evidence="2" type="ORF">J1N35_030169</name>
</gene>
<dbReference type="PANTHER" id="PTHR33133:SF51">
    <property type="entry name" value="THH1_TOM1_TOM3 DOMAIN-CONTAINING PROTEIN"/>
    <property type="match status" value="1"/>
</dbReference>
<keyword evidence="1" id="KW-0812">Transmembrane</keyword>